<keyword evidence="3" id="KW-1185">Reference proteome</keyword>
<evidence type="ECO:0000313" key="3">
    <source>
        <dbReference type="Proteomes" id="UP000554482"/>
    </source>
</evidence>
<dbReference type="EMBL" id="JABWDY010025314">
    <property type="protein sequence ID" value="KAF5189554.1"/>
    <property type="molecule type" value="Genomic_DNA"/>
</dbReference>
<name>A0A7J6VWS0_THATH</name>
<evidence type="ECO:0000256" key="1">
    <source>
        <dbReference type="SAM" id="MobiDB-lite"/>
    </source>
</evidence>
<dbReference type="Proteomes" id="UP000554482">
    <property type="component" value="Unassembled WGS sequence"/>
</dbReference>
<protein>
    <submittedName>
        <fullName evidence="2">Uncharacterized protein</fullName>
    </submittedName>
</protein>
<comment type="caution">
    <text evidence="2">The sequence shown here is derived from an EMBL/GenBank/DDBJ whole genome shotgun (WGS) entry which is preliminary data.</text>
</comment>
<organism evidence="2 3">
    <name type="scientific">Thalictrum thalictroides</name>
    <name type="common">Rue-anemone</name>
    <name type="synonym">Anemone thalictroides</name>
    <dbReference type="NCBI Taxonomy" id="46969"/>
    <lineage>
        <taxon>Eukaryota</taxon>
        <taxon>Viridiplantae</taxon>
        <taxon>Streptophyta</taxon>
        <taxon>Embryophyta</taxon>
        <taxon>Tracheophyta</taxon>
        <taxon>Spermatophyta</taxon>
        <taxon>Magnoliopsida</taxon>
        <taxon>Ranunculales</taxon>
        <taxon>Ranunculaceae</taxon>
        <taxon>Thalictroideae</taxon>
        <taxon>Thalictrum</taxon>
    </lineage>
</organism>
<sequence>GDYRYTYSDLETHLHQKQGRFEEMLELACPNARLRAEELIHKTSQDCEVSPNEESGSVDRCNASIGDFRHRSSKSQKEKQQRRRMPSPSTLE</sequence>
<accession>A0A7J6VWS0</accession>
<proteinExistence type="predicted"/>
<gene>
    <name evidence="2" type="ORF">FRX31_020858</name>
</gene>
<dbReference type="AlphaFoldDB" id="A0A7J6VWS0"/>
<reference evidence="2 3" key="1">
    <citation type="submission" date="2020-06" db="EMBL/GenBank/DDBJ databases">
        <title>Transcriptomic and genomic resources for Thalictrum thalictroides and T. hernandezii: Facilitating candidate gene discovery in an emerging model plant lineage.</title>
        <authorList>
            <person name="Arias T."/>
            <person name="Riano-Pachon D.M."/>
            <person name="Di Stilio V.S."/>
        </authorList>
    </citation>
    <scope>NUCLEOTIDE SEQUENCE [LARGE SCALE GENOMIC DNA]</scope>
    <source>
        <strain evidence="3">cv. WT478/WT964</strain>
        <tissue evidence="2">Leaves</tissue>
    </source>
</reference>
<feature type="compositionally biased region" description="Basic and acidic residues" evidence="1">
    <location>
        <begin position="67"/>
        <end position="79"/>
    </location>
</feature>
<feature type="non-terminal residue" evidence="2">
    <location>
        <position position="1"/>
    </location>
</feature>
<evidence type="ECO:0000313" key="2">
    <source>
        <dbReference type="EMBL" id="KAF5189554.1"/>
    </source>
</evidence>
<feature type="region of interest" description="Disordered" evidence="1">
    <location>
        <begin position="44"/>
        <end position="92"/>
    </location>
</feature>